<dbReference type="Proteomes" id="UP000093561">
    <property type="component" value="Unassembled WGS sequence"/>
</dbReference>
<dbReference type="AlphaFoldDB" id="A0AAF5PSQ0"/>
<dbReference type="SUPFAM" id="SSF57184">
    <property type="entry name" value="Growth factor receptor domain"/>
    <property type="match status" value="1"/>
</dbReference>
<reference evidence="2" key="3">
    <citation type="submission" date="2024-02" db="UniProtKB">
        <authorList>
            <consortium name="WormBaseParasite"/>
        </authorList>
    </citation>
    <scope>IDENTIFICATION</scope>
    <source>
        <strain evidence="2">pt0022</strain>
    </source>
</reference>
<sequence>MQMKQILTLIYGNEHSITPPLFHARPWIGLPCLYHNATYIFCCPVARTGLSGKGEPIGPKAQRRSSLIRSTKLSMYIAPKFKLKFKFFFCRRKRLDKINVKTYDPCECCIVCLHDTGESCGPGIGACRQPNFCQPKLDQNDIGICSVMIQLCDKCKLNYNKDQRNTPLNA</sequence>
<protein>
    <recommendedName>
        <fullName evidence="3">IGFBP N-terminal domain-containing protein</fullName>
    </recommendedName>
</protein>
<evidence type="ECO:0000313" key="1">
    <source>
        <dbReference type="Proteomes" id="UP000093561"/>
    </source>
</evidence>
<accession>A0AAF5PSQ0</accession>
<name>A0AAF5PSQ0_WUCBA</name>
<proteinExistence type="predicted"/>
<dbReference type="PROSITE" id="PS00222">
    <property type="entry name" value="IGFBP_N_1"/>
    <property type="match status" value="1"/>
</dbReference>
<dbReference type="InterPro" id="IPR009030">
    <property type="entry name" value="Growth_fac_rcpt_cys_sf"/>
</dbReference>
<reference evidence="1" key="1">
    <citation type="submission" date="2015-03" db="EMBL/GenBank/DDBJ databases">
        <title>Wuchereria bancrofti Genome Sequencing Papua New Guinea Strain.</title>
        <authorList>
            <person name="Small S.T."/>
            <person name="Serre D."/>
            <person name="Zimmerman P.A."/>
        </authorList>
    </citation>
    <scope>NUCLEOTIDE SEQUENCE [LARGE SCALE GENOMIC DNA]</scope>
    <source>
        <strain evidence="1">pt0022</strain>
    </source>
</reference>
<reference evidence="1" key="2">
    <citation type="journal article" date="2016" name="Mol. Ecol.">
        <title>Population genomics of the filarial nematode parasite Wuchereria bancrofti from mosquitoes.</title>
        <authorList>
            <person name="Small S.T."/>
            <person name="Reimer L.J."/>
            <person name="Tisch D.J."/>
            <person name="King C.L."/>
            <person name="Christensen B.M."/>
            <person name="Siba P.M."/>
            <person name="Kazura J.W."/>
            <person name="Serre D."/>
            <person name="Zimmerman P.A."/>
        </authorList>
    </citation>
    <scope>NUCLEOTIDE SEQUENCE</scope>
    <source>
        <strain evidence="1">pt0022</strain>
    </source>
</reference>
<organism evidence="1 2">
    <name type="scientific">Wuchereria bancrofti</name>
    <dbReference type="NCBI Taxonomy" id="6293"/>
    <lineage>
        <taxon>Eukaryota</taxon>
        <taxon>Metazoa</taxon>
        <taxon>Ecdysozoa</taxon>
        <taxon>Nematoda</taxon>
        <taxon>Chromadorea</taxon>
        <taxon>Rhabditida</taxon>
        <taxon>Spirurina</taxon>
        <taxon>Spiruromorpha</taxon>
        <taxon>Filarioidea</taxon>
        <taxon>Onchocercidae</taxon>
        <taxon>Wuchereria</taxon>
    </lineage>
</organism>
<dbReference type="InterPro" id="IPR017891">
    <property type="entry name" value="Insulin_GF-bd_Cys-rich_CS"/>
</dbReference>
<evidence type="ECO:0000313" key="2">
    <source>
        <dbReference type="WBParaSite" id="mrna-Wban_05007"/>
    </source>
</evidence>
<dbReference type="WBParaSite" id="mrna-Wban_05007">
    <property type="protein sequence ID" value="mrna-Wban_05007"/>
    <property type="gene ID" value="Wban_05007"/>
</dbReference>
<evidence type="ECO:0008006" key="3">
    <source>
        <dbReference type="Google" id="ProtNLM"/>
    </source>
</evidence>